<dbReference type="PANTHER" id="PTHR30337:SF0">
    <property type="entry name" value="NUCLEASE SBCCD SUBUNIT D"/>
    <property type="match status" value="1"/>
</dbReference>
<keyword evidence="2" id="KW-0378">Hydrolase</keyword>
<accession>A0A419WJJ0</accession>
<keyword evidence="1" id="KW-0540">Nuclease</keyword>
<feature type="region of interest" description="Disordered" evidence="4">
    <location>
        <begin position="428"/>
        <end position="457"/>
    </location>
</feature>
<protein>
    <submittedName>
        <fullName evidence="6">DNA repair exonuclease SbcCD nuclease subunit</fullName>
    </submittedName>
</protein>
<dbReference type="Gene3D" id="3.60.21.10">
    <property type="match status" value="1"/>
</dbReference>
<dbReference type="Proteomes" id="UP000283805">
    <property type="component" value="Unassembled WGS sequence"/>
</dbReference>
<dbReference type="Pfam" id="PF00149">
    <property type="entry name" value="Metallophos"/>
    <property type="match status" value="1"/>
</dbReference>
<keyword evidence="3 6" id="KW-0269">Exonuclease</keyword>
<evidence type="ECO:0000313" key="7">
    <source>
        <dbReference type="Proteomes" id="UP000283805"/>
    </source>
</evidence>
<dbReference type="SUPFAM" id="SSF56300">
    <property type="entry name" value="Metallo-dependent phosphatases"/>
    <property type="match status" value="1"/>
</dbReference>
<keyword evidence="7" id="KW-1185">Reference proteome</keyword>
<dbReference type="InterPro" id="IPR004843">
    <property type="entry name" value="Calcineurin-like_PHP"/>
</dbReference>
<dbReference type="InterPro" id="IPR041796">
    <property type="entry name" value="Mre11_N"/>
</dbReference>
<evidence type="ECO:0000313" key="6">
    <source>
        <dbReference type="EMBL" id="RKD95644.1"/>
    </source>
</evidence>
<proteinExistence type="predicted"/>
<dbReference type="RefSeq" id="WP_120244892.1">
    <property type="nucleotide sequence ID" value="NZ_RAPO01000002.1"/>
</dbReference>
<dbReference type="AlphaFoldDB" id="A0A419WJJ0"/>
<evidence type="ECO:0000256" key="3">
    <source>
        <dbReference type="ARBA" id="ARBA00022839"/>
    </source>
</evidence>
<dbReference type="CDD" id="cd00840">
    <property type="entry name" value="MPP_Mre11_N"/>
    <property type="match status" value="1"/>
</dbReference>
<evidence type="ECO:0000256" key="4">
    <source>
        <dbReference type="SAM" id="MobiDB-lite"/>
    </source>
</evidence>
<reference evidence="6 7" key="1">
    <citation type="submission" date="2018-09" db="EMBL/GenBank/DDBJ databases">
        <title>Genomic Encyclopedia of Archaeal and Bacterial Type Strains, Phase II (KMG-II): from individual species to whole genera.</title>
        <authorList>
            <person name="Goeker M."/>
        </authorList>
    </citation>
    <scope>NUCLEOTIDE SEQUENCE [LARGE SCALE GENOMIC DNA]</scope>
    <source>
        <strain evidence="6 7">DSM 13151</strain>
    </source>
</reference>
<evidence type="ECO:0000256" key="2">
    <source>
        <dbReference type="ARBA" id="ARBA00022801"/>
    </source>
</evidence>
<dbReference type="InterPro" id="IPR029052">
    <property type="entry name" value="Metallo-depent_PP-like"/>
</dbReference>
<dbReference type="OrthoDB" id="11638at2157"/>
<dbReference type="GO" id="GO:0004527">
    <property type="term" value="F:exonuclease activity"/>
    <property type="evidence" value="ECO:0007669"/>
    <property type="project" value="UniProtKB-KW"/>
</dbReference>
<dbReference type="PANTHER" id="PTHR30337">
    <property type="entry name" value="COMPONENT OF ATP-DEPENDENT DSDNA EXONUCLEASE"/>
    <property type="match status" value="1"/>
</dbReference>
<organism evidence="6 7">
    <name type="scientific">Halopiger aswanensis</name>
    <dbReference type="NCBI Taxonomy" id="148449"/>
    <lineage>
        <taxon>Archaea</taxon>
        <taxon>Methanobacteriati</taxon>
        <taxon>Methanobacteriota</taxon>
        <taxon>Stenosarchaea group</taxon>
        <taxon>Halobacteria</taxon>
        <taxon>Halobacteriales</taxon>
        <taxon>Natrialbaceae</taxon>
        <taxon>Halopiger</taxon>
    </lineage>
</organism>
<feature type="compositionally biased region" description="Basic and acidic residues" evidence="4">
    <location>
        <begin position="440"/>
        <end position="449"/>
    </location>
</feature>
<gene>
    <name evidence="6" type="ORF">ATJ93_2505</name>
</gene>
<dbReference type="EMBL" id="RAPO01000002">
    <property type="protein sequence ID" value="RKD95644.1"/>
    <property type="molecule type" value="Genomic_DNA"/>
</dbReference>
<feature type="domain" description="Calcineurin-like phosphoesterase" evidence="5">
    <location>
        <begin position="8"/>
        <end position="223"/>
    </location>
</feature>
<name>A0A419WJJ0_9EURY</name>
<sequence>MSKSNNTRFLHFSDAHIGHRQYNLKKRRDDMNLTYNWVIHQAIEHDVDFTVFGGDLFHNKNVNALALSDAERGLEKLREEDIPVVGIRGNHDAKLYKEDLHWLEYLHTKENLVLLNADLDGDGPVFEEHDPENPGTSSGYIEINGVRIFGLQYLGQQTGRYLETVAEGIRQVNEEKGEPDTTVLLGHFGIEGHIPGMSGGISYNQLEPVEELVDYLGLGHLHKQYSHGDWIFNPGSPEAHNTRQARWDLGYYLVDVEPDGSFEAEHRLSKRRPFYRIDFEVDQYDTPEELEQGFKQKVMDEIPGLQQVQQKDRYTNQGQPRNPVIDLHLEGLLNFNRSQLDIERIREIVEQKTDALHVSLKDATESREAISVIQDLEEGEEEIQNEDGQIDRDKLEHAVFQQLAGQDSRYETDVEGVAETLSSVKNSLLAGDSPESVAETVKERRRELFPETGGDNE</sequence>
<dbReference type="InterPro" id="IPR050535">
    <property type="entry name" value="DNA_Repair-Maintenance_Comp"/>
</dbReference>
<comment type="caution">
    <text evidence="6">The sequence shown here is derived from an EMBL/GenBank/DDBJ whole genome shotgun (WGS) entry which is preliminary data.</text>
</comment>
<evidence type="ECO:0000259" key="5">
    <source>
        <dbReference type="Pfam" id="PF00149"/>
    </source>
</evidence>
<evidence type="ECO:0000256" key="1">
    <source>
        <dbReference type="ARBA" id="ARBA00022722"/>
    </source>
</evidence>